<gene>
    <name evidence="2" type="ORF">SAMN05216261_1289</name>
</gene>
<dbReference type="AlphaFoldDB" id="A0A1M6CZP2"/>
<feature type="signal peptide" evidence="1">
    <location>
        <begin position="1"/>
        <end position="25"/>
    </location>
</feature>
<evidence type="ECO:0000313" key="3">
    <source>
        <dbReference type="Proteomes" id="UP000184396"/>
    </source>
</evidence>
<dbReference type="Proteomes" id="UP000184396">
    <property type="component" value="Unassembled WGS sequence"/>
</dbReference>
<dbReference type="PROSITE" id="PS51257">
    <property type="entry name" value="PROKAR_LIPOPROTEIN"/>
    <property type="match status" value="1"/>
</dbReference>
<dbReference type="Pfam" id="PF14092">
    <property type="entry name" value="DUF4270"/>
    <property type="match status" value="1"/>
</dbReference>
<sequence length="546" mass="61780">MKKTLKALKFPSVFLLMLSTFIACDKDFSVIESDVLGIDNANFYIDSLVLPINAYNKKLDTVQINNLPSNLLGVFNDLEFGKTSASIITQITPASYSEDFDINPIIDSVVINIPYFSTVTGTNAENTDAADYKIDSLYGNIDATFKLKIYQNNYYLRDYDPSDVDFGTQKYYSRTENLVDPTHNYISNGNQEIDFDNHLGELLYENDEFKHSAGYIELWNVTETDTTITYNAPALRILFDSNNTNDADAIAFWQQTIVDKHDDAVLSNANNFKNYFRGLYFKTEAIGDDGSMALMNLFASDANITIYYTKGEETDRTQDEYVLNFSGNILNTYVNAFNVTLEDGDKDNGDETLYLKGLEGSMAVVDLFPTDEDLQDFKDQFRDSEGNQTKFINEAHLVIYEDETKVINTEDAYGDVYHKFDRIYAYDIKNNTTTLDYQIDPFEDNDPIVSKIFSLSQRSTQGKYKIRITEHLNNIIQNDSTNYKLGLVLSNNVNVTATSEVLNSTDDVTAIPSMSTITPRGTILHGSNAIDVDKRLELKVFFTASK</sequence>
<reference evidence="2 3" key="1">
    <citation type="submission" date="2016-11" db="EMBL/GenBank/DDBJ databases">
        <authorList>
            <person name="Jaros S."/>
            <person name="Januszkiewicz K."/>
            <person name="Wedrychowicz H."/>
        </authorList>
    </citation>
    <scope>NUCLEOTIDE SEQUENCE [LARGE SCALE GENOMIC DNA]</scope>
    <source>
        <strain evidence="2 3">CGMCC 1.12213</strain>
    </source>
</reference>
<organism evidence="2 3">
    <name type="scientific">Algibacter luteus</name>
    <dbReference type="NCBI Taxonomy" id="1178825"/>
    <lineage>
        <taxon>Bacteria</taxon>
        <taxon>Pseudomonadati</taxon>
        <taxon>Bacteroidota</taxon>
        <taxon>Flavobacteriia</taxon>
        <taxon>Flavobacteriales</taxon>
        <taxon>Flavobacteriaceae</taxon>
        <taxon>Algibacter</taxon>
    </lineage>
</organism>
<dbReference type="eggNOG" id="ENOG502Z8IK">
    <property type="taxonomic scope" value="Bacteria"/>
</dbReference>
<evidence type="ECO:0000256" key="1">
    <source>
        <dbReference type="SAM" id="SignalP"/>
    </source>
</evidence>
<evidence type="ECO:0008006" key="4">
    <source>
        <dbReference type="Google" id="ProtNLM"/>
    </source>
</evidence>
<dbReference type="OrthoDB" id="1466062at2"/>
<dbReference type="STRING" id="1178825.SAMN05216261_1289"/>
<dbReference type="InterPro" id="IPR025366">
    <property type="entry name" value="DUF4270"/>
</dbReference>
<evidence type="ECO:0000313" key="2">
    <source>
        <dbReference type="EMBL" id="SHI66477.1"/>
    </source>
</evidence>
<keyword evidence="1" id="KW-0732">Signal</keyword>
<feature type="chain" id="PRO_5009916558" description="DUF4270 domain-containing protein" evidence="1">
    <location>
        <begin position="26"/>
        <end position="546"/>
    </location>
</feature>
<dbReference type="RefSeq" id="WP_019388468.1">
    <property type="nucleotide sequence ID" value="NZ_ALIH01000013.1"/>
</dbReference>
<accession>A0A1M6CZP2</accession>
<dbReference type="EMBL" id="FQYK01000003">
    <property type="protein sequence ID" value="SHI66477.1"/>
    <property type="molecule type" value="Genomic_DNA"/>
</dbReference>
<keyword evidence="3" id="KW-1185">Reference proteome</keyword>
<proteinExistence type="predicted"/>
<protein>
    <recommendedName>
        <fullName evidence="4">DUF4270 domain-containing protein</fullName>
    </recommendedName>
</protein>
<name>A0A1M6CZP2_9FLAO</name>